<keyword evidence="2" id="KW-1185">Reference proteome</keyword>
<dbReference type="EMBL" id="MJAT01000037">
    <property type="protein sequence ID" value="OEH84601.1"/>
    <property type="molecule type" value="Genomic_DNA"/>
</dbReference>
<reference evidence="1 2" key="1">
    <citation type="submission" date="2016-09" db="EMBL/GenBank/DDBJ databases">
        <title>Desulfuribacillus arsenicus sp. nov., an obligately anaerobic, dissimilatory arsenic- and antimonate-reducing bacterium isolated from anoxic sediments.</title>
        <authorList>
            <person name="Abin C.A."/>
            <person name="Hollibaugh J.T."/>
        </authorList>
    </citation>
    <scope>NUCLEOTIDE SEQUENCE [LARGE SCALE GENOMIC DNA]</scope>
    <source>
        <strain evidence="1 2">MLFW-2</strain>
    </source>
</reference>
<dbReference type="STRING" id="1390249.BHU72_08880"/>
<proteinExistence type="predicted"/>
<name>A0A1E5L3F6_9FIRM</name>
<comment type="caution">
    <text evidence="1">The sequence shown here is derived from an EMBL/GenBank/DDBJ whole genome shotgun (WGS) entry which is preliminary data.</text>
</comment>
<dbReference type="Proteomes" id="UP000095255">
    <property type="component" value="Unassembled WGS sequence"/>
</dbReference>
<evidence type="ECO:0000313" key="2">
    <source>
        <dbReference type="Proteomes" id="UP000095255"/>
    </source>
</evidence>
<gene>
    <name evidence="1" type="ORF">BHU72_08880</name>
</gene>
<organism evidence="1 2">
    <name type="scientific">Desulfuribacillus stibiiarsenatis</name>
    <dbReference type="NCBI Taxonomy" id="1390249"/>
    <lineage>
        <taxon>Bacteria</taxon>
        <taxon>Bacillati</taxon>
        <taxon>Bacillota</taxon>
        <taxon>Desulfuribacillia</taxon>
        <taxon>Desulfuribacillales</taxon>
        <taxon>Desulfuribacillaceae</taxon>
        <taxon>Desulfuribacillus</taxon>
    </lineage>
</organism>
<protein>
    <submittedName>
        <fullName evidence="1">Uncharacterized protein</fullName>
    </submittedName>
</protein>
<dbReference type="AlphaFoldDB" id="A0A1E5L3F6"/>
<sequence length="110" mass="12426">MTDEQLLLQLRNAMGTDSNGRTPVNNIASGMETFARQRGVSTAMAFWIDPPTWSGYKSGINNDQMLYPLRIKRFLVTILSRVSVGQNFSITVLLTITSIWKFMIIGQVRQ</sequence>
<evidence type="ECO:0000313" key="1">
    <source>
        <dbReference type="EMBL" id="OEH84601.1"/>
    </source>
</evidence>
<accession>A0A1E5L3F6</accession>
<dbReference type="RefSeq" id="WP_069703028.1">
    <property type="nucleotide sequence ID" value="NZ_MJAT01000037.1"/>
</dbReference>